<dbReference type="InterPro" id="IPR013658">
    <property type="entry name" value="SGL"/>
</dbReference>
<dbReference type="InterPro" id="IPR011042">
    <property type="entry name" value="6-blade_b-propeller_TolB-like"/>
</dbReference>
<dbReference type="InterPro" id="IPR005511">
    <property type="entry name" value="SMP-30"/>
</dbReference>
<evidence type="ECO:0000313" key="5">
    <source>
        <dbReference type="Proteomes" id="UP000309992"/>
    </source>
</evidence>
<dbReference type="EMBL" id="SWMS01000029">
    <property type="protein sequence ID" value="TKG61861.1"/>
    <property type="molecule type" value="Genomic_DNA"/>
</dbReference>
<reference evidence="4 5" key="1">
    <citation type="journal article" date="2015" name="Antonie Van Leeuwenhoek">
        <title>Prauserella endophytica sp. nov., an endophytic actinobacterium isolated from Tamarix taklamakanensis.</title>
        <authorList>
            <person name="Liu J.M."/>
            <person name="Habden X."/>
            <person name="Guo L."/>
            <person name="Tuo L."/>
            <person name="Jiang Z.K."/>
            <person name="Liu S.W."/>
            <person name="Liu X.F."/>
            <person name="Chen L."/>
            <person name="Li R.F."/>
            <person name="Zhang Y.Q."/>
            <person name="Sun C.H."/>
        </authorList>
    </citation>
    <scope>NUCLEOTIDE SEQUENCE [LARGE SCALE GENOMIC DNA]</scope>
    <source>
        <strain evidence="4 5">CGMCC 4.7182</strain>
    </source>
</reference>
<keyword evidence="5" id="KW-1185">Reference proteome</keyword>
<evidence type="ECO:0000256" key="2">
    <source>
        <dbReference type="ARBA" id="ARBA00022801"/>
    </source>
</evidence>
<proteinExistence type="inferred from homology"/>
<evidence type="ECO:0000313" key="4">
    <source>
        <dbReference type="EMBL" id="TKG61861.1"/>
    </source>
</evidence>
<keyword evidence="2" id="KW-0378">Hydrolase</keyword>
<evidence type="ECO:0000259" key="3">
    <source>
        <dbReference type="Pfam" id="PF08450"/>
    </source>
</evidence>
<dbReference type="Gene3D" id="2.120.10.30">
    <property type="entry name" value="TolB, C-terminal domain"/>
    <property type="match status" value="1"/>
</dbReference>
<organism evidence="4 5">
    <name type="scientific">Prauserella endophytica</name>
    <dbReference type="NCBI Taxonomy" id="1592324"/>
    <lineage>
        <taxon>Bacteria</taxon>
        <taxon>Bacillati</taxon>
        <taxon>Actinomycetota</taxon>
        <taxon>Actinomycetes</taxon>
        <taxon>Pseudonocardiales</taxon>
        <taxon>Pseudonocardiaceae</taxon>
        <taxon>Prauserella</taxon>
        <taxon>Prauserella coralliicola group</taxon>
    </lineage>
</organism>
<accession>A0ABY2RV51</accession>
<dbReference type="SUPFAM" id="SSF63829">
    <property type="entry name" value="Calcium-dependent phosphotriesterase"/>
    <property type="match status" value="1"/>
</dbReference>
<gene>
    <name evidence="4" type="ORF">FCN18_33030</name>
</gene>
<dbReference type="PANTHER" id="PTHR47572">
    <property type="entry name" value="LIPOPROTEIN-RELATED"/>
    <property type="match status" value="1"/>
</dbReference>
<feature type="domain" description="SMP-30/Gluconolactonase/LRE-like region" evidence="3">
    <location>
        <begin position="83"/>
        <end position="337"/>
    </location>
</feature>
<dbReference type="InterPro" id="IPR051262">
    <property type="entry name" value="SMP-30/CGR1_Lactonase"/>
</dbReference>
<dbReference type="PRINTS" id="PR01790">
    <property type="entry name" value="SMP30FAMILY"/>
</dbReference>
<protein>
    <submittedName>
        <fullName evidence="4">SMP-30/gluconolactonase/LRE family protein</fullName>
    </submittedName>
</protein>
<comment type="similarity">
    <text evidence="1">Belongs to the SMP-30/CGR1 family.</text>
</comment>
<name>A0ABY2RV51_9PSEU</name>
<dbReference type="PANTHER" id="PTHR47572:SF4">
    <property type="entry name" value="LACTONASE DRP35"/>
    <property type="match status" value="1"/>
</dbReference>
<dbReference type="Pfam" id="PF08450">
    <property type="entry name" value="SGL"/>
    <property type="match status" value="1"/>
</dbReference>
<sequence>MPATPRNTTWNATSGSRWRARCTPVRARSSARSSAGRTACEYEARPGCGQVVLRRRPSRRPDRKGKNVGTEFRTLATGGDYFEGVRWHNGSWYASDAFRGAVLSLDRDGQSSEIMCVDALCSGLGWLPDDSMLVVSMRDRRLLRRAPDGEVTQHADFSGLSEHWINDMCVDGAGRAWVGSIGFAIVDGADPVPGDLLCADPDGTARVAASDLWCPNGIVVTADGRTLVVAETFAGRLTAFTIENDGSLTDRRTLAQFGDTPEPGGAAEMLGALELAPDGLTIDRDDHVWVADAAGRRCVRVSPDGRITDEIAAPGGANLYSCALGGADGTELLLAVAEGFFEAAQGLTGTASLVATTVDVPVGGDN</sequence>
<comment type="caution">
    <text evidence="4">The sequence shown here is derived from an EMBL/GenBank/DDBJ whole genome shotgun (WGS) entry which is preliminary data.</text>
</comment>
<evidence type="ECO:0000256" key="1">
    <source>
        <dbReference type="ARBA" id="ARBA00008853"/>
    </source>
</evidence>
<dbReference type="Proteomes" id="UP000309992">
    <property type="component" value="Unassembled WGS sequence"/>
</dbReference>